<accession>A0A542ZIK5</accession>
<protein>
    <submittedName>
        <fullName evidence="3">Uncharacterized protein</fullName>
    </submittedName>
</protein>
<feature type="region of interest" description="Disordered" evidence="2">
    <location>
        <begin position="380"/>
        <end position="399"/>
    </location>
</feature>
<comment type="caution">
    <text evidence="3">The sequence shown here is derived from an EMBL/GenBank/DDBJ whole genome shotgun (WGS) entry which is preliminary data.</text>
</comment>
<dbReference type="EMBL" id="VFOQ01000001">
    <property type="protein sequence ID" value="TQL60129.1"/>
    <property type="molecule type" value="Genomic_DNA"/>
</dbReference>
<proteinExistence type="predicted"/>
<evidence type="ECO:0000313" key="3">
    <source>
        <dbReference type="EMBL" id="TQL60129.1"/>
    </source>
</evidence>
<sequence>MSRSVQRMRSPGPKIAAWVLPELAAALRAGAIILLVGRASTEHGRRAAALAVQNLLTAANHLATVLGLEVRHRLPSKQTLVAELRNAPAGDALTNAVTGRPFQVRTLVYTKVPGLVLVIQLGSGVALDDTRLEQPAARATMAAIMEHHPGLVFCTEPRAMVRDGYGVSPILAAMRTQQERGLHPLFYGDISLGVKLFDDYVARHIFDECERGRAEALRGTRRMTTGRSTHTGRRKGPQPWFNWGQSYVPPPPLDTCRIRDVFGSQTDKIAFYDGKSGRPRPEDVASGLPALFEDEARLVPVDQVTLLRWFYRTWLTPGWTTTRTAAYLIAHGYSTASVRHRRKDPTAQPHLRGKRLSSDAHKICHYIWKHNLFHRTGELSLPTGPGGRRERHRFRPPDGAPICRSSDFKRITQALAHSRSIRPAPHPALFAGHPVASVEGVPAALVTETRLAQGGVAYRYLRTDAPGGSRRRHPAVPPLPHAVLAEAIAQAPERELSPWPSIPDDTLEPRQAQLDAAAASLRRLTAERDRMEAEMTSGTWTGDAKQAWNRAFNEAEANVHDAEDALAGLVMTQERDTRIGALPLNRWWSTIVALQHPQDFDHADRMRLREALGPLSISVQRTRRPGHLVEVTVHFAADLRLVDGRGRVKVARVCGEFPGSHAATRGERRTTDLVSAMRAGIGLREAAGPGYREYTPPLRAALGYRPGMTSCGLSIRDPWLLALFMRLMHPPLPADRPTRADRRALRVAGRPLTDAAVRAVAQELGESPALLLRLKRLWAPVPIRQGRWLLNHAVGLASLLHRASTGEVPWRDVPQSLRGHAGARGFLQRTRQGVRAWACPTCGGRDWAHPHIAEIQGLLCRDCHHDWAGVYWPADPYDRYLDPPLTRGS</sequence>
<dbReference type="OrthoDB" id="9816854at2"/>
<name>A0A542ZIK5_9MICO</name>
<gene>
    <name evidence="3" type="ORF">FB474_1512</name>
</gene>
<dbReference type="RefSeq" id="WP_141788068.1">
    <property type="nucleotide sequence ID" value="NZ_BAAAKX010000005.1"/>
</dbReference>
<keyword evidence="1" id="KW-0175">Coiled coil</keyword>
<evidence type="ECO:0000256" key="1">
    <source>
        <dbReference type="SAM" id="Coils"/>
    </source>
</evidence>
<reference evidence="3 4" key="1">
    <citation type="submission" date="2019-06" db="EMBL/GenBank/DDBJ databases">
        <title>Sequencing the genomes of 1000 actinobacteria strains.</title>
        <authorList>
            <person name="Klenk H.-P."/>
        </authorList>
    </citation>
    <scope>NUCLEOTIDE SEQUENCE [LARGE SCALE GENOMIC DNA]</scope>
    <source>
        <strain evidence="3 4">DSM 18082</strain>
    </source>
</reference>
<keyword evidence="4" id="KW-1185">Reference proteome</keyword>
<dbReference type="AlphaFoldDB" id="A0A542ZIK5"/>
<evidence type="ECO:0000313" key="4">
    <source>
        <dbReference type="Proteomes" id="UP000319514"/>
    </source>
</evidence>
<feature type="coiled-coil region" evidence="1">
    <location>
        <begin position="514"/>
        <end position="565"/>
    </location>
</feature>
<dbReference type="Proteomes" id="UP000319514">
    <property type="component" value="Unassembled WGS sequence"/>
</dbReference>
<evidence type="ECO:0000256" key="2">
    <source>
        <dbReference type="SAM" id="MobiDB-lite"/>
    </source>
</evidence>
<organism evidence="3 4">
    <name type="scientific">Oryzihumus leptocrescens</name>
    <dbReference type="NCBI Taxonomy" id="297536"/>
    <lineage>
        <taxon>Bacteria</taxon>
        <taxon>Bacillati</taxon>
        <taxon>Actinomycetota</taxon>
        <taxon>Actinomycetes</taxon>
        <taxon>Micrococcales</taxon>
        <taxon>Intrasporangiaceae</taxon>
        <taxon>Oryzihumus</taxon>
    </lineage>
</organism>